<evidence type="ECO:0000313" key="3">
    <source>
        <dbReference type="EMBL" id="OXY83192.1"/>
    </source>
</evidence>
<dbReference type="OrthoDB" id="311718at2"/>
<proteinExistence type="predicted"/>
<name>A0A233RIH9_9GAMM</name>
<dbReference type="PANTHER" id="PTHR13847">
    <property type="entry name" value="SARCOSINE DEHYDROGENASE-RELATED"/>
    <property type="match status" value="1"/>
</dbReference>
<accession>A0A233RIH9</accession>
<evidence type="ECO:0000313" key="4">
    <source>
        <dbReference type="Proteomes" id="UP000242757"/>
    </source>
</evidence>
<dbReference type="Proteomes" id="UP000242757">
    <property type="component" value="Unassembled WGS sequence"/>
</dbReference>
<keyword evidence="1" id="KW-0560">Oxidoreductase</keyword>
<dbReference type="AlphaFoldDB" id="A0A233RIH9"/>
<dbReference type="InterPro" id="IPR006076">
    <property type="entry name" value="FAD-dep_OxRdtase"/>
</dbReference>
<dbReference type="GO" id="GO:0005737">
    <property type="term" value="C:cytoplasm"/>
    <property type="evidence" value="ECO:0007669"/>
    <property type="project" value="TreeGrafter"/>
</dbReference>
<dbReference type="Gene3D" id="3.30.9.10">
    <property type="entry name" value="D-Amino Acid Oxidase, subunit A, domain 2"/>
    <property type="match status" value="1"/>
</dbReference>
<dbReference type="Gene3D" id="3.50.50.60">
    <property type="entry name" value="FAD/NAD(P)-binding domain"/>
    <property type="match status" value="1"/>
</dbReference>
<feature type="domain" description="FAD dependent oxidoreductase" evidence="2">
    <location>
        <begin position="40"/>
        <end position="398"/>
    </location>
</feature>
<reference evidence="3 4" key="1">
    <citation type="submission" date="2017-08" db="EMBL/GenBank/DDBJ databases">
        <title>A Genome Sequence of Oceanimonas doudoroffii ATCC 27123T.</title>
        <authorList>
            <person name="Brennan M.A."/>
            <person name="Maclea K.S."/>
            <person name="Mcclelland W.D."/>
            <person name="Trachtenberg A.M."/>
        </authorList>
    </citation>
    <scope>NUCLEOTIDE SEQUENCE [LARGE SCALE GENOMIC DNA]</scope>
    <source>
        <strain evidence="3 4">ATCC 27123</strain>
    </source>
</reference>
<evidence type="ECO:0000256" key="1">
    <source>
        <dbReference type="ARBA" id="ARBA00023002"/>
    </source>
</evidence>
<gene>
    <name evidence="3" type="ORF">B6S08_06770</name>
</gene>
<dbReference type="RefSeq" id="WP_094199967.1">
    <property type="nucleotide sequence ID" value="NZ_NBIM01000001.1"/>
</dbReference>
<dbReference type="SUPFAM" id="SSF51905">
    <property type="entry name" value="FAD/NAD(P)-binding domain"/>
    <property type="match status" value="1"/>
</dbReference>
<organism evidence="3 4">
    <name type="scientific">Oceanimonas doudoroffii</name>
    <dbReference type="NCBI Taxonomy" id="84158"/>
    <lineage>
        <taxon>Bacteria</taxon>
        <taxon>Pseudomonadati</taxon>
        <taxon>Pseudomonadota</taxon>
        <taxon>Gammaproteobacteria</taxon>
        <taxon>Aeromonadales</taxon>
        <taxon>Aeromonadaceae</taxon>
        <taxon>Oceanimonas</taxon>
    </lineage>
</organism>
<dbReference type="Pfam" id="PF01266">
    <property type="entry name" value="DAO"/>
    <property type="match status" value="1"/>
</dbReference>
<dbReference type="InterPro" id="IPR036188">
    <property type="entry name" value="FAD/NAD-bd_sf"/>
</dbReference>
<sequence length="444" mass="48907">MKSVTKKIDVLPREVTDSGWFATLDKVSEPNILKKSVNVDFLVIGAGWVGVNAARRLAELNPDKKVALLDAGRIGNSTGGRCAGYAIDLAHNPRKKNFAESEQDNIQESYINREGIAYLKSAVDELGVDCDWSPQGKIHVSCSDRGDNCLKEFARAMDRINEPYEWYEFDKLKEIVGTSYYRRGLFAPGTVLLQPAAMLRGIAEKLPENAVVYENSPVIEITYGSPMHKCITPEGEISAHKIVMANNGFISYFGFFEGRNIQVYTYGSLTRPLTKPEQKEIGGQNTFGLIPADPFGTTVRRTVDNRLFIRNIYKYAHNCQTSLSMIEKARARHQKSFDVRFSEISNIGFEHSWGGGCSLSMNGGTVFGEISERVYGAAFLNGTGVSRGAIYGKAIAELASGQSSKAISILSSRAKPGRSLPRVILEPGVNMNTSYRLLMAGKEV</sequence>
<evidence type="ECO:0000259" key="2">
    <source>
        <dbReference type="Pfam" id="PF01266"/>
    </source>
</evidence>
<protein>
    <recommendedName>
        <fullName evidence="2">FAD dependent oxidoreductase domain-containing protein</fullName>
    </recommendedName>
</protein>
<comment type="caution">
    <text evidence="3">The sequence shown here is derived from an EMBL/GenBank/DDBJ whole genome shotgun (WGS) entry which is preliminary data.</text>
</comment>
<keyword evidence="4" id="KW-1185">Reference proteome</keyword>
<dbReference type="PANTHER" id="PTHR13847:SF281">
    <property type="entry name" value="FAD DEPENDENT OXIDOREDUCTASE DOMAIN-CONTAINING PROTEIN"/>
    <property type="match status" value="1"/>
</dbReference>
<dbReference type="GO" id="GO:0016491">
    <property type="term" value="F:oxidoreductase activity"/>
    <property type="evidence" value="ECO:0007669"/>
    <property type="project" value="UniProtKB-KW"/>
</dbReference>
<dbReference type="EMBL" id="NBIM01000001">
    <property type="protein sequence ID" value="OXY83192.1"/>
    <property type="molecule type" value="Genomic_DNA"/>
</dbReference>